<gene>
    <name evidence="3" type="ORF">K0B96_16875</name>
</gene>
<keyword evidence="4" id="KW-1185">Reference proteome</keyword>
<feature type="domain" description="Abortive infection phage resistance protein N-terminal" evidence="2">
    <location>
        <begin position="37"/>
        <end position="187"/>
    </location>
</feature>
<dbReference type="EMBL" id="CP080507">
    <property type="protein sequence ID" value="QYM78955.1"/>
    <property type="molecule type" value="Genomic_DNA"/>
</dbReference>
<dbReference type="RefSeq" id="WP_220162186.1">
    <property type="nucleotide sequence ID" value="NZ_CP080507.1"/>
</dbReference>
<dbReference type="Pfam" id="PF22879">
    <property type="entry name" value="AIPR_N"/>
    <property type="match status" value="1"/>
</dbReference>
<dbReference type="KEGG" id="ole:K0B96_16875"/>
<dbReference type="Proteomes" id="UP000825051">
    <property type="component" value="Chromosome"/>
</dbReference>
<reference evidence="3" key="1">
    <citation type="submission" date="2021-08" db="EMBL/GenBank/DDBJ databases">
        <title>Genome of a novel bacterium of the phylum Verrucomicrobia, Oleiharenicola sp. KSB-15.</title>
        <authorList>
            <person name="Chung J.-H."/>
            <person name="Ahn J.-H."/>
            <person name="Yoon Y."/>
            <person name="Kim D.-Y."/>
            <person name="An S.-H."/>
            <person name="Park I."/>
            <person name="Yeon J."/>
        </authorList>
    </citation>
    <scope>NUCLEOTIDE SEQUENCE</scope>
    <source>
        <strain evidence="3">KSB-15</strain>
    </source>
</reference>
<feature type="domain" description="Abortive phage infection protein C-terminal" evidence="1">
    <location>
        <begin position="244"/>
        <end position="550"/>
    </location>
</feature>
<organism evidence="3 4">
    <name type="scientific">Horticoccus luteus</name>
    <dbReference type="NCBI Taxonomy" id="2862869"/>
    <lineage>
        <taxon>Bacteria</taxon>
        <taxon>Pseudomonadati</taxon>
        <taxon>Verrucomicrobiota</taxon>
        <taxon>Opitutia</taxon>
        <taxon>Opitutales</taxon>
        <taxon>Opitutaceae</taxon>
        <taxon>Horticoccus</taxon>
    </lineage>
</organism>
<evidence type="ECO:0000259" key="2">
    <source>
        <dbReference type="Pfam" id="PF22879"/>
    </source>
</evidence>
<evidence type="ECO:0000313" key="4">
    <source>
        <dbReference type="Proteomes" id="UP000825051"/>
    </source>
</evidence>
<dbReference type="Pfam" id="PF10592">
    <property type="entry name" value="AIPR"/>
    <property type="match status" value="1"/>
</dbReference>
<accession>A0A8F9XH54</accession>
<dbReference type="InterPro" id="IPR055101">
    <property type="entry name" value="AIPR_N"/>
</dbReference>
<dbReference type="AlphaFoldDB" id="A0A8F9XH54"/>
<name>A0A8F9XH54_9BACT</name>
<protein>
    <submittedName>
        <fullName evidence="3">AIPR family protein</fullName>
    </submittedName>
</protein>
<evidence type="ECO:0000313" key="3">
    <source>
        <dbReference type="EMBL" id="QYM78955.1"/>
    </source>
</evidence>
<proteinExistence type="predicted"/>
<dbReference type="InterPro" id="IPR018891">
    <property type="entry name" value="AIPR_C"/>
</dbReference>
<sequence>MTESLSRLELFAADLKEEVRIKCQPETGTPPLQAEAFTSVALEHLIEHNEASDGTLCAWEDQARGRTPAAKLSAWSLSGDGATLDLFVTLYLNEDAPTLVTRADTEQQFKLLRGFLRRALDGWHTKLEPSFPVFEAARQIYEAREALTTARLFLLTDGVVKSVEIEQEQIEGLELRYVMWDLDKLSRLQVGEREVIELDFVNAYGGPVPALETADATGEYRTFLAFLPAPVLARIYGEHGQRLLERNVRAFLQAKGKINKGLQKTLQDEPHRFLAYNNGLCCTAASVEVDAKSDGHVRLRAVRDFQIVNGGQTTASIFHALKREKTDVGHVVVQVKLTVLTNPERVADIVPLISKYANSQNKVNAADFSANGRFHLELEKLSRTVWAPAVSGLDRGTHWYYERARGSYLDDKMRQGTPARIRDWEKQNPSIQKFTKTDLAKYEQLWAGLPHLVCRGAEKNFIQLAQRHEDEGEPVVDVNYFKQVVAKMILFKAALRLAPKDSGSLRAQAVAYTVAWLVEKSGRRIDLNQLWERQSVPETLAAALTSVGAKALAYIKALPGNPTEAAKKEETWQKFHSTPIALDAPWERALGAHAFVAPRSDLEAVEREWDRARQSLLSDQRTIMGLAVRMGRDYPPNSGGWIVGQVAALTWKQLQMKPGFGPKKVRQIVTLFSAATER</sequence>
<evidence type="ECO:0000259" key="1">
    <source>
        <dbReference type="Pfam" id="PF10592"/>
    </source>
</evidence>